<feature type="region of interest" description="Disordered" evidence="1">
    <location>
        <begin position="660"/>
        <end position="758"/>
    </location>
</feature>
<feature type="compositionally biased region" description="Basic and acidic residues" evidence="1">
    <location>
        <begin position="677"/>
        <end position="688"/>
    </location>
</feature>
<accession>A0A7I4XST9</accession>
<evidence type="ECO:0000256" key="1">
    <source>
        <dbReference type="SAM" id="MobiDB-lite"/>
    </source>
</evidence>
<dbReference type="OrthoDB" id="5847181at2759"/>
<feature type="compositionally biased region" description="Low complexity" evidence="1">
    <location>
        <begin position="395"/>
        <end position="406"/>
    </location>
</feature>
<feature type="compositionally biased region" description="Low complexity" evidence="1">
    <location>
        <begin position="538"/>
        <end position="559"/>
    </location>
</feature>
<name>A0A7I4XST9_HAECO</name>
<feature type="region of interest" description="Disordered" evidence="1">
    <location>
        <begin position="963"/>
        <end position="983"/>
    </location>
</feature>
<proteinExistence type="predicted"/>
<protein>
    <submittedName>
        <fullName evidence="3">C2H2-type domain-containing protein</fullName>
    </submittedName>
</protein>
<dbReference type="Proteomes" id="UP000025227">
    <property type="component" value="Unplaced"/>
</dbReference>
<feature type="region of interest" description="Disordered" evidence="1">
    <location>
        <begin position="873"/>
        <end position="897"/>
    </location>
</feature>
<organism evidence="2 3">
    <name type="scientific">Haemonchus contortus</name>
    <name type="common">Barber pole worm</name>
    <dbReference type="NCBI Taxonomy" id="6289"/>
    <lineage>
        <taxon>Eukaryota</taxon>
        <taxon>Metazoa</taxon>
        <taxon>Ecdysozoa</taxon>
        <taxon>Nematoda</taxon>
        <taxon>Chromadorea</taxon>
        <taxon>Rhabditida</taxon>
        <taxon>Rhabditina</taxon>
        <taxon>Rhabditomorpha</taxon>
        <taxon>Strongyloidea</taxon>
        <taxon>Trichostrongylidae</taxon>
        <taxon>Haemonchus</taxon>
    </lineage>
</organism>
<feature type="region of interest" description="Disordered" evidence="1">
    <location>
        <begin position="135"/>
        <end position="166"/>
    </location>
</feature>
<feature type="compositionally biased region" description="Basic and acidic residues" evidence="1">
    <location>
        <begin position="966"/>
        <end position="981"/>
    </location>
</feature>
<feature type="region of interest" description="Disordered" evidence="1">
    <location>
        <begin position="253"/>
        <end position="303"/>
    </location>
</feature>
<dbReference type="WBParaSite" id="HCON_00003610-00002">
    <property type="protein sequence ID" value="HCON_00003610-00002"/>
    <property type="gene ID" value="HCON_00003610"/>
</dbReference>
<feature type="region of interest" description="Disordered" evidence="1">
    <location>
        <begin position="379"/>
        <end position="569"/>
    </location>
</feature>
<feature type="compositionally biased region" description="Acidic residues" evidence="1">
    <location>
        <begin position="143"/>
        <end position="154"/>
    </location>
</feature>
<evidence type="ECO:0000313" key="3">
    <source>
        <dbReference type="WBParaSite" id="HCON_00003610-00002"/>
    </source>
</evidence>
<dbReference type="AlphaFoldDB" id="A0A7I4XST9"/>
<feature type="compositionally biased region" description="Polar residues" evidence="1">
    <location>
        <begin position="289"/>
        <end position="303"/>
    </location>
</feature>
<feature type="region of interest" description="Disordered" evidence="1">
    <location>
        <begin position="780"/>
        <end position="834"/>
    </location>
</feature>
<evidence type="ECO:0000313" key="2">
    <source>
        <dbReference type="Proteomes" id="UP000025227"/>
    </source>
</evidence>
<reference evidence="3" key="1">
    <citation type="submission" date="2020-12" db="UniProtKB">
        <authorList>
            <consortium name="WormBaseParasite"/>
        </authorList>
    </citation>
    <scope>IDENTIFICATION</scope>
    <source>
        <strain evidence="3">MHco3</strain>
    </source>
</reference>
<dbReference type="OMA" id="EPANGTF"/>
<sequence>MTEVEMETDEGTRRSVAGTVGKDWDAIIREFRKPIKNPCPRGKIIVHPLQARYLNFDISQEDSLNSTSSISMMEQSMAPAYGTPRRNAKKLTGAEQRALTLKHLKERQQQFHEQEMALGGYHDIFTDPCPEFKPRNFAKDVSTSEDDSNMDEPNELPADAQDNTHNITLTSNDNEVATSSQGRIGQGCSTPQNMANNTFAPLRKIDISVVKCNESVSSDPRLGAGDQVVTETPADLVIEVPAGVVEQSTTVRRKTVAERNLPTSNEAPAAEQDDSMEDVLSKMQKTPKRATSTAKRSTMNVTSKRPTLDIVADVSMEEAGSASEPANGTFTVRVANATFTTQDANGTYVVVKENTYVVEPAAPNRSGSGEQQNATFTFERPEKAQPSGCESNAAPSSKTTTSSEPTFAVPALPKGKAKQATKTTVEQREDRMNKSQKKNTSILEAMGVDVPSPGRTLFAARPPKKQRTLVKTPVRTKPPENEDPMEISIAMSDISNQPSLESGDDSAGDQPSDAGRPSQTTPTRTPGFCRRARNAPEPSSNVPSSTPVSSVSRRSNVSPFVGLSPKARKAALKESVERLSRPKNYDGISCHREWKRQEGKDVVQRVLHSPMVGISRGDNLPAPVTPFQPLDVSRMTIANAERSGTVRRGPLTRLRLSGVSQLPEAGSKSKRGNLFKRLGDYKPRESADPRCSPEPADTNTPQEEQAVEETPMDVQIGCISPPADGLIDMRPAAGDSMLQSSPPRVPAGKNAVASPSLEAVSDECEKSLMDAARQLSLEDISPGGMDLESGQSPSVETEVRRKKPQGLLTDSLFSTDTPHRAPPRPVESFHAPPKQRTLDSFVAGIGAVSSEDSATADEFDFIEVESEGRQKLEPMILKPRKVVHPSPPPDPNLRRSSRNRMKPVRQWLGEKPVYAVSPGGGLTLKGVNEVEIRDKRFLKVRTANYRKAQEREQQIAGYKRMLREKRKQEARERKQQRLRDLRARHRKGVDLHITLDSIVTSSDEEDSD</sequence>
<keyword evidence="2" id="KW-1185">Reference proteome</keyword>